<evidence type="ECO:0000313" key="3">
    <source>
        <dbReference type="EMBL" id="MEX3595917.1"/>
    </source>
</evidence>
<organism evidence="3 4">
    <name type="scientific">Kocuria carniphila</name>
    <dbReference type="NCBI Taxonomy" id="262208"/>
    <lineage>
        <taxon>Bacteria</taxon>
        <taxon>Bacillati</taxon>
        <taxon>Actinomycetota</taxon>
        <taxon>Actinomycetes</taxon>
        <taxon>Micrococcales</taxon>
        <taxon>Micrococcaceae</taxon>
        <taxon>Kocuria</taxon>
    </lineage>
</organism>
<proteinExistence type="predicted"/>
<protein>
    <submittedName>
        <fullName evidence="3">Zinc ribbon domain-containing protein</fullName>
    </submittedName>
</protein>
<dbReference type="Pfam" id="PF09723">
    <property type="entry name" value="Zn_ribbon_8"/>
    <property type="match status" value="1"/>
</dbReference>
<keyword evidence="4" id="KW-1185">Reference proteome</keyword>
<dbReference type="InterPro" id="IPR013429">
    <property type="entry name" value="Regulatory_FmdB_Zinc_ribbon"/>
</dbReference>
<comment type="caution">
    <text evidence="3">The sequence shown here is derived from an EMBL/GenBank/DDBJ whole genome shotgun (WGS) entry which is preliminary data.</text>
</comment>
<dbReference type="Proteomes" id="UP001558481">
    <property type="component" value="Unassembled WGS sequence"/>
</dbReference>
<name>A0ABV3V8T7_9MICC</name>
<evidence type="ECO:0000259" key="2">
    <source>
        <dbReference type="SMART" id="SM00834"/>
    </source>
</evidence>
<feature type="domain" description="Putative regulatory protein FmdB zinc ribbon" evidence="2">
    <location>
        <begin position="1"/>
        <end position="41"/>
    </location>
</feature>
<dbReference type="NCBIfam" id="TIGR02605">
    <property type="entry name" value="CxxC_CxxC_SSSS"/>
    <property type="match status" value="1"/>
</dbReference>
<accession>A0ABV3V8T7</accession>
<dbReference type="RefSeq" id="WP_368630059.1">
    <property type="nucleotide sequence ID" value="NZ_JAYWLU010000019.1"/>
</dbReference>
<gene>
    <name evidence="3" type="ORF">VVR66_14465</name>
</gene>
<evidence type="ECO:0000313" key="4">
    <source>
        <dbReference type="Proteomes" id="UP001558481"/>
    </source>
</evidence>
<evidence type="ECO:0000256" key="1">
    <source>
        <dbReference type="SAM" id="MobiDB-lite"/>
    </source>
</evidence>
<reference evidence="3 4" key="1">
    <citation type="journal article" date="2024" name="Fungal Genet. Biol.">
        <title>The porcine skin microbiome exhibits broad fungal antagonism.</title>
        <authorList>
            <person name="De La Cruz K.F."/>
            <person name="Townsend E.C."/>
            <person name="Alex Cheong J.Z."/>
            <person name="Salamzade R."/>
            <person name="Liu A."/>
            <person name="Sandstrom S."/>
            <person name="Davila E."/>
            <person name="Huang L."/>
            <person name="Xu K.H."/>
            <person name="Wu S.Y."/>
            <person name="Meudt J.J."/>
            <person name="Shanmuganayagam D."/>
            <person name="Gibson A.L.F."/>
            <person name="Kalan L.R."/>
        </authorList>
    </citation>
    <scope>NUCLEOTIDE SEQUENCE [LARGE SCALE GENOMIC DNA]</scope>
    <source>
        <strain evidence="3 4">LK2625</strain>
    </source>
</reference>
<dbReference type="EMBL" id="JAYWLU010000019">
    <property type="protein sequence ID" value="MEX3595917.1"/>
    <property type="molecule type" value="Genomic_DNA"/>
</dbReference>
<dbReference type="SMART" id="SM00834">
    <property type="entry name" value="CxxC_CXXC_SSSS"/>
    <property type="match status" value="1"/>
</dbReference>
<feature type="region of interest" description="Disordered" evidence="1">
    <location>
        <begin position="69"/>
        <end position="93"/>
    </location>
</feature>
<sequence length="93" mass="10183">MPIYEFRCETCGAFDAVYRMTRVPQTCKCPSCAQEAQRLFSTAGLSRANSSQARAIDDATRTAHAPDVVANTPRHANSVGVTHDPRHAKLPRP</sequence>